<reference evidence="3 4" key="1">
    <citation type="submission" date="2023-01" db="EMBL/GenBank/DDBJ databases">
        <title>Analysis of 21 Apiospora genomes using comparative genomics revels a genus with tremendous synthesis potential of carbohydrate active enzymes and secondary metabolites.</title>
        <authorList>
            <person name="Sorensen T."/>
        </authorList>
    </citation>
    <scope>NUCLEOTIDE SEQUENCE [LARGE SCALE GENOMIC DNA]</scope>
    <source>
        <strain evidence="3 4">CBS 114990</strain>
    </source>
</reference>
<gene>
    <name evidence="3" type="ORF">PG997_007852</name>
</gene>
<evidence type="ECO:0000313" key="4">
    <source>
        <dbReference type="Proteomes" id="UP001433268"/>
    </source>
</evidence>
<feature type="region of interest" description="Disordered" evidence="1">
    <location>
        <begin position="235"/>
        <end position="257"/>
    </location>
</feature>
<dbReference type="GeneID" id="92045227"/>
<dbReference type="Proteomes" id="UP001433268">
    <property type="component" value="Unassembled WGS sequence"/>
</dbReference>
<protein>
    <submittedName>
        <fullName evidence="3">Uncharacterized protein</fullName>
    </submittedName>
</protein>
<accession>A0ABR1W967</accession>
<evidence type="ECO:0000313" key="3">
    <source>
        <dbReference type="EMBL" id="KAK8080034.1"/>
    </source>
</evidence>
<comment type="caution">
    <text evidence="3">The sequence shown here is derived from an EMBL/GenBank/DDBJ whole genome shotgun (WGS) entry which is preliminary data.</text>
</comment>
<dbReference type="RefSeq" id="XP_066667509.1">
    <property type="nucleotide sequence ID" value="XM_066812167.1"/>
</dbReference>
<organism evidence="3 4">
    <name type="scientific">Apiospora hydei</name>
    <dbReference type="NCBI Taxonomy" id="1337664"/>
    <lineage>
        <taxon>Eukaryota</taxon>
        <taxon>Fungi</taxon>
        <taxon>Dikarya</taxon>
        <taxon>Ascomycota</taxon>
        <taxon>Pezizomycotina</taxon>
        <taxon>Sordariomycetes</taxon>
        <taxon>Xylariomycetidae</taxon>
        <taxon>Amphisphaeriales</taxon>
        <taxon>Apiosporaceae</taxon>
        <taxon>Apiospora</taxon>
    </lineage>
</organism>
<feature type="compositionally biased region" description="Acidic residues" evidence="1">
    <location>
        <begin position="63"/>
        <end position="74"/>
    </location>
</feature>
<name>A0ABR1W967_9PEZI</name>
<keyword evidence="2" id="KW-0732">Signal</keyword>
<proteinExistence type="predicted"/>
<dbReference type="EMBL" id="JAQQWN010000006">
    <property type="protein sequence ID" value="KAK8080034.1"/>
    <property type="molecule type" value="Genomic_DNA"/>
</dbReference>
<feature type="region of interest" description="Disordered" evidence="1">
    <location>
        <begin position="56"/>
        <end position="78"/>
    </location>
</feature>
<sequence length="257" mass="27216">MKFTFAMTAALAAAVFAAPLLPAGTAAEARSLDHYSHNILARDVVAQPAAASGKRDIKPLGVEGDEEKEETEAELEARSKVGDLAKKLGNLAKDKGKKLLGARDGMTAEQYAQEYDEEHPEQAAQEAGVEGAVAAAEAAGLEARGKVGDIAKKLGQIAKDKGKKLLGRDGMTAEQYAEEYDKEHPEQAAQEAALESDENVASLEARGKLADLAKKLAAAAKKKLLGARDGMTAEQYAQEYDEEHPEEAALESDEKAA</sequence>
<evidence type="ECO:0000256" key="1">
    <source>
        <dbReference type="SAM" id="MobiDB-lite"/>
    </source>
</evidence>
<keyword evidence="4" id="KW-1185">Reference proteome</keyword>
<evidence type="ECO:0000256" key="2">
    <source>
        <dbReference type="SAM" id="SignalP"/>
    </source>
</evidence>
<feature type="signal peptide" evidence="2">
    <location>
        <begin position="1"/>
        <end position="17"/>
    </location>
</feature>
<feature type="chain" id="PRO_5045123325" evidence="2">
    <location>
        <begin position="18"/>
        <end position="257"/>
    </location>
</feature>
<feature type="compositionally biased region" description="Acidic residues" evidence="1">
    <location>
        <begin position="239"/>
        <end position="251"/>
    </location>
</feature>